<keyword evidence="5" id="KW-1133">Transmembrane helix</keyword>
<organism evidence="8 9">
    <name type="scientific">Octodon degus</name>
    <name type="common">Degu</name>
    <name type="synonym">Sciurus degus</name>
    <dbReference type="NCBI Taxonomy" id="10160"/>
    <lineage>
        <taxon>Eukaryota</taxon>
        <taxon>Metazoa</taxon>
        <taxon>Chordata</taxon>
        <taxon>Craniata</taxon>
        <taxon>Vertebrata</taxon>
        <taxon>Euteleostomi</taxon>
        <taxon>Mammalia</taxon>
        <taxon>Eutheria</taxon>
        <taxon>Euarchontoglires</taxon>
        <taxon>Glires</taxon>
        <taxon>Rodentia</taxon>
        <taxon>Hystricomorpha</taxon>
        <taxon>Octodontidae</taxon>
        <taxon>Octodon</taxon>
    </lineage>
</organism>
<dbReference type="InterPro" id="IPR013106">
    <property type="entry name" value="Ig_V-set"/>
</dbReference>
<dbReference type="OrthoDB" id="8920197at2759"/>
<dbReference type="Proteomes" id="UP000515203">
    <property type="component" value="Unplaced"/>
</dbReference>
<evidence type="ECO:0000313" key="8">
    <source>
        <dbReference type="Proteomes" id="UP000515203"/>
    </source>
</evidence>
<feature type="domain" description="Ig-like" evidence="7">
    <location>
        <begin position="17"/>
        <end position="122"/>
    </location>
</feature>
<dbReference type="SMART" id="SM00409">
    <property type="entry name" value="IG"/>
    <property type="match status" value="1"/>
</dbReference>
<dbReference type="CTD" id="146894"/>
<dbReference type="SUPFAM" id="SSF48726">
    <property type="entry name" value="Immunoglobulin"/>
    <property type="match status" value="1"/>
</dbReference>
<name>A0A6P6ENC6_OCTDE</name>
<feature type="region of interest" description="Disordered" evidence="4">
    <location>
        <begin position="132"/>
        <end position="251"/>
    </location>
</feature>
<reference evidence="9" key="1">
    <citation type="submission" date="2025-08" db="UniProtKB">
        <authorList>
            <consortium name="RefSeq"/>
        </authorList>
    </citation>
    <scope>IDENTIFICATION</scope>
</reference>
<dbReference type="InterPro" id="IPR036179">
    <property type="entry name" value="Ig-like_dom_sf"/>
</dbReference>
<dbReference type="GO" id="GO:0005886">
    <property type="term" value="C:plasma membrane"/>
    <property type="evidence" value="ECO:0007669"/>
    <property type="project" value="UniProtKB-SubCell"/>
</dbReference>
<dbReference type="Pfam" id="PF07686">
    <property type="entry name" value="V-set"/>
    <property type="match status" value="1"/>
</dbReference>
<evidence type="ECO:0000256" key="5">
    <source>
        <dbReference type="SAM" id="Phobius"/>
    </source>
</evidence>
<evidence type="ECO:0000256" key="4">
    <source>
        <dbReference type="SAM" id="MobiDB-lite"/>
    </source>
</evidence>
<feature type="compositionally biased region" description="Low complexity" evidence="4">
    <location>
        <begin position="214"/>
        <end position="230"/>
    </location>
</feature>
<dbReference type="PANTHER" id="PTHR11860:SF62">
    <property type="entry name" value="CMRF35-LIKE MOLECULE 9"/>
    <property type="match status" value="1"/>
</dbReference>
<dbReference type="InterPro" id="IPR013783">
    <property type="entry name" value="Ig-like_fold"/>
</dbReference>
<feature type="chain" id="PRO_5028072018" evidence="6">
    <location>
        <begin position="18"/>
        <end position="382"/>
    </location>
</feature>
<keyword evidence="3 5" id="KW-0472">Membrane</keyword>
<dbReference type="RefSeq" id="XP_023573761.1">
    <property type="nucleotide sequence ID" value="XM_023717993.1"/>
</dbReference>
<feature type="compositionally biased region" description="Polar residues" evidence="4">
    <location>
        <begin position="332"/>
        <end position="357"/>
    </location>
</feature>
<dbReference type="GO" id="GO:0004888">
    <property type="term" value="F:transmembrane signaling receptor activity"/>
    <property type="evidence" value="ECO:0007669"/>
    <property type="project" value="TreeGrafter"/>
</dbReference>
<evidence type="ECO:0000313" key="9">
    <source>
        <dbReference type="RefSeq" id="XP_023573761.1"/>
    </source>
</evidence>
<feature type="region of interest" description="Disordered" evidence="4">
    <location>
        <begin position="326"/>
        <end position="382"/>
    </location>
</feature>
<dbReference type="AlphaFoldDB" id="A0A6P6ENC6"/>
<proteinExistence type="predicted"/>
<protein>
    <submittedName>
        <fullName evidence="9">CMRF35-like molecule 9 isoform X1</fullName>
    </submittedName>
</protein>
<dbReference type="InterPro" id="IPR007110">
    <property type="entry name" value="Ig-like_dom"/>
</dbReference>
<keyword evidence="8" id="KW-1185">Reference proteome</keyword>
<evidence type="ECO:0000256" key="2">
    <source>
        <dbReference type="ARBA" id="ARBA00022692"/>
    </source>
</evidence>
<evidence type="ECO:0000259" key="7">
    <source>
        <dbReference type="PROSITE" id="PS50835"/>
    </source>
</evidence>
<dbReference type="InterPro" id="IPR050671">
    <property type="entry name" value="CD300_family_receptors"/>
</dbReference>
<dbReference type="Gene3D" id="2.60.40.10">
    <property type="entry name" value="Immunoglobulins"/>
    <property type="match status" value="1"/>
</dbReference>
<gene>
    <name evidence="9" type="primary">Cd300lg</name>
</gene>
<keyword evidence="6" id="KW-0732">Signal</keyword>
<dbReference type="CDD" id="cd05716">
    <property type="entry name" value="IgV_pIgR_like"/>
    <property type="match status" value="1"/>
</dbReference>
<evidence type="ECO:0000256" key="3">
    <source>
        <dbReference type="ARBA" id="ARBA00023136"/>
    </source>
</evidence>
<dbReference type="GeneID" id="101582587"/>
<dbReference type="InParanoid" id="A0A6P6ENC6"/>
<accession>A0A6P6ENC6</accession>
<dbReference type="PANTHER" id="PTHR11860">
    <property type="entry name" value="POLYMERIC-IMMUNOGLOBULIN RECEPTOR"/>
    <property type="match status" value="1"/>
</dbReference>
<sequence length="382" mass="40567">MRALVLLWVCLALRASASFLTCPKEMSGFEGDSVTLRCTYGRELRAHTKYWCKEVGLFISRCSSKIFVGENRPEATEGRVSIRDDPQELALTVTLRDLVKKDAGEYWCGVQKLGRDEEFRVSLTVFPGAERPGATTRACCPSSPAPSFRPLPATTASLQPRAGARPPQPPEPTSPDCRPTVATTQQGHGRVEASPHTETATSRHTATPRRRATSPHAAAASPPAGSSRPATVPDASSPTGDPGPVSGSLSSMSSMHIPAARLLAPVLVLLSLLLATGLIALGTHLLRGRKSALLASGTQRDKKVHLPAMPLMSSWVPEDTVVTPPGYPKPLASSSPGSTMESHCLSQARGQEETPSQGPEAEHGPAQWPASEELSHPEFTSG</sequence>
<feature type="transmembrane region" description="Helical" evidence="5">
    <location>
        <begin position="262"/>
        <end position="286"/>
    </location>
</feature>
<dbReference type="PROSITE" id="PS50835">
    <property type="entry name" value="IG_LIKE"/>
    <property type="match status" value="1"/>
</dbReference>
<comment type="subcellular location">
    <subcellularLocation>
        <location evidence="1">Cell membrane</location>
        <topology evidence="1">Single-pass membrane protein</topology>
    </subcellularLocation>
</comment>
<keyword evidence="2 5" id="KW-0812">Transmembrane</keyword>
<evidence type="ECO:0000256" key="6">
    <source>
        <dbReference type="SAM" id="SignalP"/>
    </source>
</evidence>
<dbReference type="InterPro" id="IPR003599">
    <property type="entry name" value="Ig_sub"/>
</dbReference>
<dbReference type="FunCoup" id="A0A6P6ENC6">
    <property type="interactions" value="410"/>
</dbReference>
<feature type="signal peptide" evidence="6">
    <location>
        <begin position="1"/>
        <end position="17"/>
    </location>
</feature>
<evidence type="ECO:0000256" key="1">
    <source>
        <dbReference type="ARBA" id="ARBA00004162"/>
    </source>
</evidence>